<comment type="caution">
    <text evidence="3">The sequence shown here is derived from an EMBL/GenBank/DDBJ whole genome shotgun (WGS) entry which is preliminary data.</text>
</comment>
<accession>A0AA38CFJ3</accession>
<feature type="non-terminal residue" evidence="3">
    <location>
        <position position="79"/>
    </location>
</feature>
<evidence type="ECO:0000313" key="4">
    <source>
        <dbReference type="Proteomes" id="UP000824469"/>
    </source>
</evidence>
<feature type="region of interest" description="Disordered" evidence="1">
    <location>
        <begin position="1"/>
        <end position="34"/>
    </location>
</feature>
<feature type="domain" description="Retrovirus-related Pol polyprotein from transposon TNT 1-94-like beta-barrel" evidence="2">
    <location>
        <begin position="52"/>
        <end position="78"/>
    </location>
</feature>
<dbReference type="AlphaFoldDB" id="A0AA38CFJ3"/>
<gene>
    <name evidence="3" type="ORF">KI387_030827</name>
</gene>
<evidence type="ECO:0000313" key="3">
    <source>
        <dbReference type="EMBL" id="KAH9299145.1"/>
    </source>
</evidence>
<keyword evidence="4" id="KW-1185">Reference proteome</keyword>
<name>A0AA38CFJ3_TAXCH</name>
<protein>
    <recommendedName>
        <fullName evidence="2">Retrovirus-related Pol polyprotein from transposon TNT 1-94-like beta-barrel domain-containing protein</fullName>
    </recommendedName>
</protein>
<proteinExistence type="predicted"/>
<dbReference type="Pfam" id="PF22936">
    <property type="entry name" value="Pol_BBD"/>
    <property type="match status" value="1"/>
</dbReference>
<feature type="compositionally biased region" description="Basic and acidic residues" evidence="1">
    <location>
        <begin position="12"/>
        <end position="34"/>
    </location>
</feature>
<reference evidence="3 4" key="1">
    <citation type="journal article" date="2021" name="Nat. Plants">
        <title>The Taxus genome provides insights into paclitaxel biosynthesis.</title>
        <authorList>
            <person name="Xiong X."/>
            <person name="Gou J."/>
            <person name="Liao Q."/>
            <person name="Li Y."/>
            <person name="Zhou Q."/>
            <person name="Bi G."/>
            <person name="Li C."/>
            <person name="Du R."/>
            <person name="Wang X."/>
            <person name="Sun T."/>
            <person name="Guo L."/>
            <person name="Liang H."/>
            <person name="Lu P."/>
            <person name="Wu Y."/>
            <person name="Zhang Z."/>
            <person name="Ro D.K."/>
            <person name="Shang Y."/>
            <person name="Huang S."/>
            <person name="Yan J."/>
        </authorList>
    </citation>
    <scope>NUCLEOTIDE SEQUENCE [LARGE SCALE GENOMIC DNA]</scope>
    <source>
        <strain evidence="3">Ta-2019</strain>
    </source>
</reference>
<dbReference type="Proteomes" id="UP000824469">
    <property type="component" value="Unassembled WGS sequence"/>
</dbReference>
<organism evidence="3 4">
    <name type="scientific">Taxus chinensis</name>
    <name type="common">Chinese yew</name>
    <name type="synonym">Taxus wallichiana var. chinensis</name>
    <dbReference type="NCBI Taxonomy" id="29808"/>
    <lineage>
        <taxon>Eukaryota</taxon>
        <taxon>Viridiplantae</taxon>
        <taxon>Streptophyta</taxon>
        <taxon>Embryophyta</taxon>
        <taxon>Tracheophyta</taxon>
        <taxon>Spermatophyta</taxon>
        <taxon>Pinopsida</taxon>
        <taxon>Pinidae</taxon>
        <taxon>Conifers II</taxon>
        <taxon>Cupressales</taxon>
        <taxon>Taxaceae</taxon>
        <taxon>Taxus</taxon>
    </lineage>
</organism>
<dbReference type="InterPro" id="IPR054722">
    <property type="entry name" value="PolX-like_BBD"/>
</dbReference>
<dbReference type="EMBL" id="JAHRHJ020000010">
    <property type="protein sequence ID" value="KAH9299145.1"/>
    <property type="molecule type" value="Genomic_DNA"/>
</dbReference>
<feature type="non-terminal residue" evidence="3">
    <location>
        <position position="1"/>
    </location>
</feature>
<sequence>PSKSNQKVNAPEIKKKEATKFWKQKKEDDGQDKEKSMLVQTTFHAQDEGQLWYIDSGCSRHMTGDKSKFISLKKVNEGT</sequence>
<evidence type="ECO:0000259" key="2">
    <source>
        <dbReference type="Pfam" id="PF22936"/>
    </source>
</evidence>
<evidence type="ECO:0000256" key="1">
    <source>
        <dbReference type="SAM" id="MobiDB-lite"/>
    </source>
</evidence>